<dbReference type="PROSITE" id="PS01086">
    <property type="entry name" value="RIBUL_P_3_EPIMER_2"/>
    <property type="match status" value="1"/>
</dbReference>
<dbReference type="STRING" id="1120975.SAMN02746064_00407"/>
<dbReference type="GO" id="GO:0004750">
    <property type="term" value="F:D-ribulose-phosphate 3-epimerase activity"/>
    <property type="evidence" value="ECO:0007669"/>
    <property type="project" value="UniProtKB-UniRule"/>
</dbReference>
<name>A0A1M4T7D3_9FIRM</name>
<proteinExistence type="inferred from homology"/>
<dbReference type="Proteomes" id="UP000184251">
    <property type="component" value="Unassembled WGS sequence"/>
</dbReference>
<comment type="cofactor">
    <cofactor evidence="5">
        <name>Fe(2+)</name>
        <dbReference type="ChEBI" id="CHEBI:29033"/>
    </cofactor>
</comment>
<dbReference type="PROSITE" id="PS01085">
    <property type="entry name" value="RIBUL_P_3_EPIMER_1"/>
    <property type="match status" value="1"/>
</dbReference>
<feature type="active site" description="Proton donor" evidence="10 12">
    <location>
        <position position="174"/>
    </location>
</feature>
<keyword evidence="13" id="KW-0464">Manganese</keyword>
<keyword evidence="8 10" id="KW-0479">Metal-binding</keyword>
<evidence type="ECO:0000256" key="8">
    <source>
        <dbReference type="ARBA" id="ARBA00022723"/>
    </source>
</evidence>
<protein>
    <recommendedName>
        <fullName evidence="7 10">Ribulose-phosphate 3-epimerase</fullName>
        <ecNumber evidence="7 10">5.1.3.1</ecNumber>
    </recommendedName>
</protein>
<feature type="active site" description="Proton acceptor" evidence="10 12">
    <location>
        <position position="34"/>
    </location>
</feature>
<dbReference type="PANTHER" id="PTHR11749">
    <property type="entry name" value="RIBULOSE-5-PHOSPHATE-3-EPIMERASE"/>
    <property type="match status" value="1"/>
</dbReference>
<dbReference type="HAMAP" id="MF_02227">
    <property type="entry name" value="RPE"/>
    <property type="match status" value="1"/>
</dbReference>
<evidence type="ECO:0000256" key="13">
    <source>
        <dbReference type="PIRSR" id="PIRSR001461-2"/>
    </source>
</evidence>
<dbReference type="EMBL" id="FQTU01000002">
    <property type="protein sequence ID" value="SHE40443.1"/>
    <property type="molecule type" value="Genomic_DNA"/>
</dbReference>
<comment type="caution">
    <text evidence="10">Lacks conserved residue(s) required for the propagation of feature annotation.</text>
</comment>
<dbReference type="InterPro" id="IPR013785">
    <property type="entry name" value="Aldolase_TIM"/>
</dbReference>
<feature type="binding site" evidence="10 13">
    <location>
        <position position="34"/>
    </location>
    <ligand>
        <name>a divalent metal cation</name>
        <dbReference type="ChEBI" id="CHEBI:60240"/>
    </ligand>
</feature>
<keyword evidence="16" id="KW-1185">Reference proteome</keyword>
<dbReference type="GO" id="GO:0019323">
    <property type="term" value="P:pentose catabolic process"/>
    <property type="evidence" value="ECO:0007669"/>
    <property type="project" value="UniProtKB-UniRule"/>
</dbReference>
<gene>
    <name evidence="10" type="primary">rpe</name>
    <name evidence="15" type="ORF">SAMN02746064_00407</name>
</gene>
<dbReference type="GO" id="GO:0046872">
    <property type="term" value="F:metal ion binding"/>
    <property type="evidence" value="ECO:0007669"/>
    <property type="project" value="UniProtKB-UniRule"/>
</dbReference>
<feature type="binding site" evidence="10 14">
    <location>
        <position position="7"/>
    </location>
    <ligand>
        <name>substrate</name>
    </ligand>
</feature>
<dbReference type="AlphaFoldDB" id="A0A1M4T7D3"/>
<evidence type="ECO:0000256" key="9">
    <source>
        <dbReference type="ARBA" id="ARBA00023235"/>
    </source>
</evidence>
<evidence type="ECO:0000256" key="3">
    <source>
        <dbReference type="ARBA" id="ARBA00001941"/>
    </source>
</evidence>
<keyword evidence="9 10" id="KW-0413">Isomerase</keyword>
<dbReference type="InterPro" id="IPR000056">
    <property type="entry name" value="Ribul_P_3_epim-like"/>
</dbReference>
<accession>A0A1M4T7D3</accession>
<feature type="binding site" evidence="10 13">
    <location>
        <position position="174"/>
    </location>
    <ligand>
        <name>a divalent metal cation</name>
        <dbReference type="ChEBI" id="CHEBI:60240"/>
    </ligand>
</feature>
<dbReference type="EC" id="5.1.3.1" evidence="7 10"/>
<dbReference type="InterPro" id="IPR011060">
    <property type="entry name" value="RibuloseP-bd_barrel"/>
</dbReference>
<evidence type="ECO:0000256" key="1">
    <source>
        <dbReference type="ARBA" id="ARBA00001782"/>
    </source>
</evidence>
<keyword evidence="10 11" id="KW-0119">Carbohydrate metabolism</keyword>
<comment type="function">
    <text evidence="10">Catalyzes the reversible epimerization of D-ribulose 5-phosphate to D-xylulose 5-phosphate.</text>
</comment>
<dbReference type="NCBIfam" id="TIGR01163">
    <property type="entry name" value="rpe"/>
    <property type="match status" value="1"/>
</dbReference>
<evidence type="ECO:0000256" key="6">
    <source>
        <dbReference type="ARBA" id="ARBA00009541"/>
    </source>
</evidence>
<evidence type="ECO:0000256" key="2">
    <source>
        <dbReference type="ARBA" id="ARBA00001936"/>
    </source>
</evidence>
<evidence type="ECO:0000256" key="10">
    <source>
        <dbReference type="HAMAP-Rule" id="MF_02227"/>
    </source>
</evidence>
<evidence type="ECO:0000256" key="12">
    <source>
        <dbReference type="PIRSR" id="PIRSR001461-1"/>
    </source>
</evidence>
<comment type="pathway">
    <text evidence="10">Carbohydrate degradation.</text>
</comment>
<dbReference type="NCBIfam" id="NF004076">
    <property type="entry name" value="PRK05581.1-4"/>
    <property type="match status" value="1"/>
</dbReference>
<comment type="cofactor">
    <cofactor evidence="3">
        <name>Co(2+)</name>
        <dbReference type="ChEBI" id="CHEBI:48828"/>
    </cofactor>
</comment>
<dbReference type="FunFam" id="3.20.20.70:FF:000004">
    <property type="entry name" value="Ribulose-phosphate 3-epimerase"/>
    <property type="match status" value="1"/>
</dbReference>
<dbReference type="SUPFAM" id="SSF51366">
    <property type="entry name" value="Ribulose-phoshate binding barrel"/>
    <property type="match status" value="1"/>
</dbReference>
<evidence type="ECO:0000256" key="4">
    <source>
        <dbReference type="ARBA" id="ARBA00001947"/>
    </source>
</evidence>
<dbReference type="CDD" id="cd00429">
    <property type="entry name" value="RPE"/>
    <property type="match status" value="1"/>
</dbReference>
<dbReference type="RefSeq" id="WP_073269413.1">
    <property type="nucleotide sequence ID" value="NZ_FQTU01000002.1"/>
</dbReference>
<feature type="binding site" evidence="10 13">
    <location>
        <position position="65"/>
    </location>
    <ligand>
        <name>a divalent metal cation</name>
        <dbReference type="ChEBI" id="CHEBI:60240"/>
    </ligand>
</feature>
<feature type="binding site" evidence="10 14">
    <location>
        <begin position="141"/>
        <end position="144"/>
    </location>
    <ligand>
        <name>substrate</name>
    </ligand>
</feature>
<dbReference type="Gene3D" id="3.20.20.70">
    <property type="entry name" value="Aldolase class I"/>
    <property type="match status" value="1"/>
</dbReference>
<keyword evidence="13" id="KW-0170">Cobalt</keyword>
<reference evidence="15 16" key="1">
    <citation type="submission" date="2016-11" db="EMBL/GenBank/DDBJ databases">
        <authorList>
            <person name="Jaros S."/>
            <person name="Januszkiewicz K."/>
            <person name="Wedrychowicz H."/>
        </authorList>
    </citation>
    <scope>NUCLEOTIDE SEQUENCE [LARGE SCALE GENOMIC DNA]</scope>
    <source>
        <strain evidence="15 16">DSM 14828</strain>
    </source>
</reference>
<feature type="binding site" evidence="10 13">
    <location>
        <position position="32"/>
    </location>
    <ligand>
        <name>a divalent metal cation</name>
        <dbReference type="ChEBI" id="CHEBI:60240"/>
    </ligand>
</feature>
<comment type="cofactor">
    <cofactor evidence="10 13">
        <name>a divalent metal cation</name>
        <dbReference type="ChEBI" id="CHEBI:60240"/>
    </cofactor>
    <text evidence="10 13">Binds 1 divalent metal cation per subunit.</text>
</comment>
<dbReference type="GO" id="GO:0006098">
    <property type="term" value="P:pentose-phosphate shunt"/>
    <property type="evidence" value="ECO:0007669"/>
    <property type="project" value="UniProtKB-UniRule"/>
</dbReference>
<evidence type="ECO:0000256" key="7">
    <source>
        <dbReference type="ARBA" id="ARBA00013188"/>
    </source>
</evidence>
<comment type="cofactor">
    <cofactor evidence="4">
        <name>Zn(2+)</name>
        <dbReference type="ChEBI" id="CHEBI:29105"/>
    </cofactor>
</comment>
<dbReference type="GO" id="GO:0005737">
    <property type="term" value="C:cytoplasm"/>
    <property type="evidence" value="ECO:0007669"/>
    <property type="project" value="UniProtKB-ARBA"/>
</dbReference>
<comment type="cofactor">
    <cofactor evidence="2">
        <name>Mn(2+)</name>
        <dbReference type="ChEBI" id="CHEBI:29035"/>
    </cofactor>
</comment>
<comment type="catalytic activity">
    <reaction evidence="1 10 11">
        <text>D-ribulose 5-phosphate = D-xylulose 5-phosphate</text>
        <dbReference type="Rhea" id="RHEA:13677"/>
        <dbReference type="ChEBI" id="CHEBI:57737"/>
        <dbReference type="ChEBI" id="CHEBI:58121"/>
        <dbReference type="EC" id="5.1.3.1"/>
    </reaction>
</comment>
<sequence>MVKISASIMCGNSLKYGEELKRLEEANVDMIHFDMMDGSYVPNIAMGIYLLEDMKKATEIPFDVHMAVWEPSQYYPTMAKAGADYLSVHLEAVKHIHRDIQSIRENGMKPGVVINPATHHKELKYIIKDIEMVTVMTVNPGFAGQKFIYSQLEKIAAIKEMADQFNPELLISVDGNINSGTIPDCVKSGANVLVAGTSSIFKGDDADYKALVQEMKDSFK</sequence>
<dbReference type="OrthoDB" id="1645589at2"/>
<evidence type="ECO:0000256" key="14">
    <source>
        <dbReference type="PIRSR" id="PIRSR001461-3"/>
    </source>
</evidence>
<feature type="binding site" evidence="10 14">
    <location>
        <position position="65"/>
    </location>
    <ligand>
        <name>substrate</name>
    </ligand>
</feature>
<evidence type="ECO:0000313" key="16">
    <source>
        <dbReference type="Proteomes" id="UP000184251"/>
    </source>
</evidence>
<comment type="similarity">
    <text evidence="6 10 11">Belongs to the ribulose-phosphate 3-epimerase family.</text>
</comment>
<keyword evidence="13" id="KW-0862">Zinc</keyword>
<evidence type="ECO:0000256" key="5">
    <source>
        <dbReference type="ARBA" id="ARBA00001954"/>
    </source>
</evidence>
<dbReference type="PIRSF" id="PIRSF001461">
    <property type="entry name" value="RPE"/>
    <property type="match status" value="1"/>
</dbReference>
<dbReference type="Pfam" id="PF00834">
    <property type="entry name" value="Ribul_P_3_epim"/>
    <property type="match status" value="1"/>
</dbReference>
<dbReference type="InterPro" id="IPR026019">
    <property type="entry name" value="Ribul_P_3_epim"/>
</dbReference>
<organism evidence="15 16">
    <name type="scientific">Alkalibacter saccharofermentans DSM 14828</name>
    <dbReference type="NCBI Taxonomy" id="1120975"/>
    <lineage>
        <taxon>Bacteria</taxon>
        <taxon>Bacillati</taxon>
        <taxon>Bacillota</taxon>
        <taxon>Clostridia</taxon>
        <taxon>Eubacteriales</taxon>
        <taxon>Eubacteriaceae</taxon>
        <taxon>Alkalibacter</taxon>
    </lineage>
</organism>
<evidence type="ECO:0000313" key="15">
    <source>
        <dbReference type="EMBL" id="SHE40443.1"/>
    </source>
</evidence>
<evidence type="ECO:0000256" key="11">
    <source>
        <dbReference type="PIRNR" id="PIRNR001461"/>
    </source>
</evidence>